<dbReference type="GeneID" id="89531533"/>
<evidence type="ECO:0000259" key="3">
    <source>
        <dbReference type="PROSITE" id="PS51192"/>
    </source>
</evidence>
<dbReference type="Gene3D" id="3.40.50.300">
    <property type="entry name" value="P-loop containing nucleotide triphosphate hydrolases"/>
    <property type="match status" value="1"/>
</dbReference>
<keyword evidence="6" id="KW-0347">Helicase</keyword>
<dbReference type="InterPro" id="IPR038718">
    <property type="entry name" value="SNF2-like_sf"/>
</dbReference>
<evidence type="ECO:0000313" key="8">
    <source>
        <dbReference type="Proteomes" id="UP001560293"/>
    </source>
</evidence>
<accession>A0A4R3ZSI4</accession>
<reference evidence="5" key="3">
    <citation type="submission" date="2024-07" db="EMBL/GenBank/DDBJ databases">
        <authorList>
            <person name="Wildschutte H."/>
        </authorList>
    </citation>
    <scope>NUCLEOTIDE SEQUENCE</scope>
    <source>
        <strain evidence="5">N60</strain>
    </source>
</reference>
<keyword evidence="8" id="KW-1185">Reference proteome</keyword>
<reference evidence="8" key="2">
    <citation type="submission" date="2024-07" db="EMBL/GenBank/DDBJ databases">
        <title>Pseudomonas strain that inhibits Aeromonas fish pathogens.</title>
        <authorList>
            <person name="Wildschutte H."/>
        </authorList>
    </citation>
    <scope>NUCLEOTIDE SEQUENCE [LARGE SCALE GENOMIC DNA]</scope>
    <source>
        <strain evidence="8">n60</strain>
    </source>
</reference>
<dbReference type="PANTHER" id="PTHR45766">
    <property type="entry name" value="DNA ANNEALING HELICASE AND ENDONUCLEASE ZRANB3 FAMILY MEMBER"/>
    <property type="match status" value="1"/>
</dbReference>
<dbReference type="PROSITE" id="PS51192">
    <property type="entry name" value="HELICASE_ATP_BIND_1"/>
    <property type="match status" value="1"/>
</dbReference>
<dbReference type="InterPro" id="IPR014001">
    <property type="entry name" value="Helicase_ATP-bd"/>
</dbReference>
<dbReference type="GO" id="GO:0016787">
    <property type="term" value="F:hydrolase activity"/>
    <property type="evidence" value="ECO:0007669"/>
    <property type="project" value="UniProtKB-KW"/>
</dbReference>
<evidence type="ECO:0000256" key="2">
    <source>
        <dbReference type="SAM" id="MobiDB-lite"/>
    </source>
</evidence>
<evidence type="ECO:0000256" key="1">
    <source>
        <dbReference type="ARBA" id="ARBA00022801"/>
    </source>
</evidence>
<feature type="domain" description="Helicase ATP-binding" evidence="3">
    <location>
        <begin position="31"/>
        <end position="351"/>
    </location>
</feature>
<comment type="caution">
    <text evidence="6">The sequence shown here is derived from an EMBL/GenBank/DDBJ whole genome shotgun (WGS) entry which is preliminary data.</text>
</comment>
<dbReference type="InterPro" id="IPR027417">
    <property type="entry name" value="P-loop_NTPase"/>
</dbReference>
<dbReference type="PANTHER" id="PTHR45766:SF6">
    <property type="entry name" value="SWI_SNF-RELATED MATRIX-ASSOCIATED ACTIN-DEPENDENT REGULATOR OF CHROMATIN SUBFAMILY A-LIKE PROTEIN 1"/>
    <property type="match status" value="1"/>
</dbReference>
<keyword evidence="1" id="KW-0378">Hydrolase</keyword>
<dbReference type="CDD" id="cd18793">
    <property type="entry name" value="SF2_C_SNF"/>
    <property type="match status" value="1"/>
</dbReference>
<feature type="region of interest" description="Disordered" evidence="2">
    <location>
        <begin position="763"/>
        <end position="799"/>
    </location>
</feature>
<evidence type="ECO:0000313" key="5">
    <source>
        <dbReference type="EMBL" id="MEX6463221.1"/>
    </source>
</evidence>
<dbReference type="Gene3D" id="3.40.50.10810">
    <property type="entry name" value="Tandem AAA-ATPase domain"/>
    <property type="match status" value="2"/>
</dbReference>
<keyword evidence="6" id="KW-0547">Nucleotide-binding</keyword>
<dbReference type="Proteomes" id="UP000295805">
    <property type="component" value="Unassembled WGS sequence"/>
</dbReference>
<dbReference type="SUPFAM" id="SSF52540">
    <property type="entry name" value="P-loop containing nucleoside triphosphate hydrolases"/>
    <property type="match status" value="2"/>
</dbReference>
<dbReference type="EMBL" id="SMCX01000015">
    <property type="protein sequence ID" value="TCW23155.1"/>
    <property type="molecule type" value="Genomic_DNA"/>
</dbReference>
<dbReference type="SMART" id="SM00487">
    <property type="entry name" value="DEXDc"/>
    <property type="match status" value="1"/>
</dbReference>
<dbReference type="GO" id="GO:0004386">
    <property type="term" value="F:helicase activity"/>
    <property type="evidence" value="ECO:0007669"/>
    <property type="project" value="UniProtKB-KW"/>
</dbReference>
<gene>
    <name evidence="5" type="ORF">AB6N35_02465</name>
    <name evidence="6" type="ORF">EDD19_11583</name>
</gene>
<keyword evidence="6" id="KW-0067">ATP-binding</keyword>
<feature type="domain" description="Helicase C-terminal" evidence="4">
    <location>
        <begin position="734"/>
        <end position="910"/>
    </location>
</feature>
<dbReference type="InterPro" id="IPR001650">
    <property type="entry name" value="Helicase_C-like"/>
</dbReference>
<dbReference type="InterPro" id="IPR049730">
    <property type="entry name" value="SNF2/RAD54-like_C"/>
</dbReference>
<feature type="region of interest" description="Disordered" evidence="2">
    <location>
        <begin position="516"/>
        <end position="537"/>
    </location>
</feature>
<sequence>MWELSPRVKAEAPAEYAAGWEKQRRAAAEILRRFGRQPGVILADQVGMGKTFTALAVAVSAVLADPGRPVVISVPKAVGHKWINDWNRFAKTYLDPDTAREIRGPQEPIARPGAFFSALAEPPETRRHLLVVTHQALSNNAIGQFAELAAVWAATGGDDCGDEGWAYRRQFAKWSGRREWAVTGRDGFSPETVSELLQTPPEQWRRRWQELTGRPLPWDPVPAAVMRALQRLDPAPVLELLDRSPKRRSVDEARDAERLAETGGALKDLSRRRWQEAMVGVDSDLSLLILDEAHHTKNNGTQLSRLFAPPRPGTPDGILYRAADRMLFLTATPFELGHDELLRILGRFTAARAKDLPEAFTDETQHDLRSALISARRTSRQLERSWGRLTEDDVRHFDTWTVDEIPDDLPADVRTAWGDAQRAVAARKRMNELVRTWVIRHERPRNRTAIEGARVIPGVDAATGIPIDDELALPFLLAARIHSLASRGSANPPNFAYGIASSFEAYLRLSAGDGSGADEPVADDPGADGSALATASEPSALDAEMRWYDERVRAAIGIGSGVGVGAGVGVAARHPKVEATTRRVMDHWLKREKIVVFCWFRRTTRAVHSSIEAALRDEIRARGARAFGVDPADGEEIDKEYLRLANRLFRRDTSSRTNLAYRKIHDKLEEHFRSKTSPEAHPELASWTAEAVIRNFRTPQHLARVGGLTRDLDADGILADVFAPGASRRSLADAWTDFIERVDSPSGHPELFRDLLGRDLEAPAEQTEDADEPDRNAESGRGSELGAVGLADGSTDPDIRRRRASVFTTPSAPEVLVAGSVMGEGIDLHTECDVVIHHDLDWNPGIIEQRTGRIERIGSLAERRGTGITVYVPYLAGTHDEKQFRVVRDRQQWFDLVMGSRPEGGLEDSDEEARVPLAQPIVEAMAMNLSVG</sequence>
<protein>
    <submittedName>
        <fullName evidence="6">Helicase-like protein</fullName>
    </submittedName>
    <submittedName>
        <fullName evidence="5">Helicase-related protein</fullName>
    </submittedName>
</protein>
<proteinExistence type="predicted"/>
<evidence type="ECO:0000313" key="7">
    <source>
        <dbReference type="Proteomes" id="UP000295805"/>
    </source>
</evidence>
<organism evidence="6 7">
    <name type="scientific">Dietzia cinnamea</name>
    <dbReference type="NCBI Taxonomy" id="321318"/>
    <lineage>
        <taxon>Bacteria</taxon>
        <taxon>Bacillati</taxon>
        <taxon>Actinomycetota</taxon>
        <taxon>Actinomycetes</taxon>
        <taxon>Mycobacteriales</taxon>
        <taxon>Dietziaceae</taxon>
        <taxon>Dietzia</taxon>
    </lineage>
</organism>
<dbReference type="RefSeq" id="WP_061229172.1">
    <property type="nucleotide sequence ID" value="NZ_CP143053.1"/>
</dbReference>
<dbReference type="Pfam" id="PF00271">
    <property type="entry name" value="Helicase_C"/>
    <property type="match status" value="1"/>
</dbReference>
<dbReference type="EMBL" id="JBFTEZ010000002">
    <property type="protein sequence ID" value="MEX6463221.1"/>
    <property type="molecule type" value="Genomic_DNA"/>
</dbReference>
<evidence type="ECO:0000313" key="6">
    <source>
        <dbReference type="EMBL" id="TCW23155.1"/>
    </source>
</evidence>
<dbReference type="Proteomes" id="UP001560293">
    <property type="component" value="Unassembled WGS sequence"/>
</dbReference>
<evidence type="ECO:0000259" key="4">
    <source>
        <dbReference type="PROSITE" id="PS51194"/>
    </source>
</evidence>
<dbReference type="AlphaFoldDB" id="A0A4R3ZSI4"/>
<dbReference type="SMART" id="SM00490">
    <property type="entry name" value="HELICc"/>
    <property type="match status" value="1"/>
</dbReference>
<name>A0A4R3ZSI4_9ACTN</name>
<reference evidence="6 7" key="1">
    <citation type="submission" date="2019-03" db="EMBL/GenBank/DDBJ databases">
        <title>Root nodule microbial communities of legume samples collected from USA, Mexico and Botswana.</title>
        <authorList>
            <person name="Hirsch A."/>
        </authorList>
    </citation>
    <scope>NUCLEOTIDE SEQUENCE [LARGE SCALE GENOMIC DNA]</scope>
    <source>
        <strain evidence="6 7">55</strain>
    </source>
</reference>
<dbReference type="PROSITE" id="PS51194">
    <property type="entry name" value="HELICASE_CTER"/>
    <property type="match status" value="1"/>
</dbReference>